<evidence type="ECO:0000259" key="2">
    <source>
        <dbReference type="SMART" id="SM00507"/>
    </source>
</evidence>
<gene>
    <name evidence="3" type="ORF">RMCN_2284</name>
</gene>
<dbReference type="Pfam" id="PF02720">
    <property type="entry name" value="DUF222"/>
    <property type="match status" value="1"/>
</dbReference>
<name>A0ABQ0KHZ5_MYCNV</name>
<evidence type="ECO:0000313" key="3">
    <source>
        <dbReference type="EMBL" id="GAT09151.1"/>
    </source>
</evidence>
<reference evidence="3 4" key="1">
    <citation type="journal article" date="2016" name="Genome Announc.">
        <title>Draft Genome Sequences of Five Rapidly Growing Mycobacterium Species, M. thermoresistibile, M. fortuitum subsp. acetamidolyticum, M. canariasense, M. brisbanense, and M. novocastrense.</title>
        <authorList>
            <person name="Katahira K."/>
            <person name="Ogura Y."/>
            <person name="Gotoh Y."/>
            <person name="Hayashi T."/>
        </authorList>
    </citation>
    <scope>NUCLEOTIDE SEQUENCE [LARGE SCALE GENOMIC DNA]</scope>
    <source>
        <strain evidence="3 4">JCM18114</strain>
    </source>
</reference>
<dbReference type="EMBL" id="BCTA01000028">
    <property type="protein sequence ID" value="GAT09151.1"/>
    <property type="molecule type" value="Genomic_DNA"/>
</dbReference>
<protein>
    <recommendedName>
        <fullName evidence="2">HNH nuclease domain-containing protein</fullName>
    </recommendedName>
</protein>
<evidence type="ECO:0000256" key="1">
    <source>
        <dbReference type="SAM" id="MobiDB-lite"/>
    </source>
</evidence>
<evidence type="ECO:0000313" key="4">
    <source>
        <dbReference type="Proteomes" id="UP000069773"/>
    </source>
</evidence>
<sequence length="498" mass="53882">MSVGPGILEHMFDSEFSEADDAAVVAAIEESTRAEARAGARRLAAIAELARRRVDDDDRAAFDGWDAAAAEVAAAMTVGHRRASAQMRIAIALRDRLPRVAALYLQGAINSRVVSALTWRTQLVYDDEALALIDAALAEGATKWGRLSDDKLERAIDAWVERYDPEALRHSETTTRSRDFSVGDIDDPAGTTSVWGRLLATDGAVLKRRIAAMVQGLCDADPRSAGERRSDAVGAMISGNDRLACRCGSDTCPSADVPRSSNVVVNVFAERSAAEAALQQPTARESDAPAPAARESDAPAPTAGESKAKPPTALLLGEDILPAPLLAQLIRDGAKIRPIKLPSDEPEPRYRPSADLAQFVRMRDLHCRAPGCSAPADRCDIDHTAPYPFGPTHASNLKCLCRKHHLAKTFGGWDDVQLPDGTVIWTSPSGRKYTTRPGSKLFFPTWDTTTADLPPPPTSPPTVCDRGLMMPLRRRSRAAEYAARIKAERARNRRLAPF</sequence>
<feature type="region of interest" description="Disordered" evidence="1">
    <location>
        <begin position="275"/>
        <end position="309"/>
    </location>
</feature>
<organism evidence="3 4">
    <name type="scientific">Mycolicibacterium novocastrense</name>
    <name type="common">Mycobacterium novocastrense</name>
    <dbReference type="NCBI Taxonomy" id="59813"/>
    <lineage>
        <taxon>Bacteria</taxon>
        <taxon>Bacillati</taxon>
        <taxon>Actinomycetota</taxon>
        <taxon>Actinomycetes</taxon>
        <taxon>Mycobacteriales</taxon>
        <taxon>Mycobacteriaceae</taxon>
        <taxon>Mycolicibacterium</taxon>
    </lineage>
</organism>
<dbReference type="CDD" id="cd00085">
    <property type="entry name" value="HNHc"/>
    <property type="match status" value="1"/>
</dbReference>
<proteinExistence type="predicted"/>
<feature type="domain" description="HNH nuclease" evidence="2">
    <location>
        <begin position="355"/>
        <end position="406"/>
    </location>
</feature>
<accession>A0ABQ0KHZ5</accession>
<dbReference type="SMART" id="SM00507">
    <property type="entry name" value="HNHc"/>
    <property type="match status" value="1"/>
</dbReference>
<feature type="region of interest" description="Disordered" evidence="1">
    <location>
        <begin position="447"/>
        <end position="466"/>
    </location>
</feature>
<comment type="caution">
    <text evidence="3">The sequence shown here is derived from an EMBL/GenBank/DDBJ whole genome shotgun (WGS) entry which is preliminary data.</text>
</comment>
<keyword evidence="4" id="KW-1185">Reference proteome</keyword>
<dbReference type="Proteomes" id="UP000069773">
    <property type="component" value="Unassembled WGS sequence"/>
</dbReference>
<dbReference type="InterPro" id="IPR003870">
    <property type="entry name" value="DUF222"/>
</dbReference>
<dbReference type="InterPro" id="IPR003615">
    <property type="entry name" value="HNH_nuc"/>
</dbReference>